<sequence length="290" mass="31460">MSRDFVAAVLRGPHEIKRRTNIRRFREGQHSFSKHNSHPLPPLAISQVNTSYLQSPMNSTAVLSAAQVHPIDEYLAVLIDACDTAPPEHQDRVRAILAEALRQAEQIHSKAADLPPPYTSQVLPPPLPARPSRNPVPTPSRTVPFPPFARSHSVSAAANKPSRSSESGGVRPRFRALEGLFAQRQPRAPAHLLPTPIPGKPFVCQGPSPTALKFEDFHALLLFRATGQPASGLQPSAPSILGKSAVTVAMSDGLLRVHWRLLALEGISTHEDLLHRANDKPAGSILVNPL</sequence>
<feature type="region of interest" description="Disordered" evidence="1">
    <location>
        <begin position="109"/>
        <end position="170"/>
    </location>
</feature>
<dbReference type="EMBL" id="KZ996044">
    <property type="protein sequence ID" value="RKO89519.1"/>
    <property type="molecule type" value="Genomic_DNA"/>
</dbReference>
<accession>A0A4P9WAA3</accession>
<dbReference type="AlphaFoldDB" id="A0A4P9WAA3"/>
<evidence type="ECO:0000256" key="1">
    <source>
        <dbReference type="SAM" id="MobiDB-lite"/>
    </source>
</evidence>
<evidence type="ECO:0000313" key="3">
    <source>
        <dbReference type="Proteomes" id="UP000269721"/>
    </source>
</evidence>
<feature type="compositionally biased region" description="Polar residues" evidence="1">
    <location>
        <begin position="152"/>
        <end position="167"/>
    </location>
</feature>
<evidence type="ECO:0000313" key="2">
    <source>
        <dbReference type="EMBL" id="RKO89519.1"/>
    </source>
</evidence>
<gene>
    <name evidence="2" type="ORF">BDK51DRAFT_37466</name>
</gene>
<keyword evidence="3" id="KW-1185">Reference proteome</keyword>
<reference evidence="2" key="1">
    <citation type="submission" date="2018-06" db="EMBL/GenBank/DDBJ databases">
        <title>Leveraging single-cell genomics to expand the Fungal Tree of Life.</title>
        <authorList>
            <consortium name="DOE Joint Genome Institute"/>
            <person name="Ahrendt S.R."/>
            <person name="Quandt C.A."/>
            <person name="Ciobanu D."/>
            <person name="Clum A."/>
            <person name="Salamov A."/>
            <person name="Andreopoulos B."/>
            <person name="Cheng J.-F."/>
            <person name="Woyke T."/>
            <person name="Pelin A."/>
            <person name="Henrissat B."/>
            <person name="Reynolds N."/>
            <person name="Benny G.L."/>
            <person name="Smith M.E."/>
            <person name="James T.Y."/>
            <person name="Grigoriev I.V."/>
        </authorList>
    </citation>
    <scope>NUCLEOTIDE SEQUENCE</scope>
    <source>
        <strain evidence="2">Perch Fen</strain>
    </source>
</reference>
<protein>
    <submittedName>
        <fullName evidence="2">Uncharacterized protein</fullName>
    </submittedName>
</protein>
<feature type="compositionally biased region" description="Pro residues" evidence="1">
    <location>
        <begin position="114"/>
        <end position="138"/>
    </location>
</feature>
<organism evidence="2 3">
    <name type="scientific">Blyttiomyces helicus</name>
    <dbReference type="NCBI Taxonomy" id="388810"/>
    <lineage>
        <taxon>Eukaryota</taxon>
        <taxon>Fungi</taxon>
        <taxon>Fungi incertae sedis</taxon>
        <taxon>Chytridiomycota</taxon>
        <taxon>Chytridiomycota incertae sedis</taxon>
        <taxon>Chytridiomycetes</taxon>
        <taxon>Chytridiomycetes incertae sedis</taxon>
        <taxon>Blyttiomyces</taxon>
    </lineage>
</organism>
<dbReference type="Proteomes" id="UP000269721">
    <property type="component" value="Unassembled WGS sequence"/>
</dbReference>
<proteinExistence type="predicted"/>
<name>A0A4P9WAA3_9FUNG</name>